<feature type="compositionally biased region" description="Basic residues" evidence="3">
    <location>
        <begin position="613"/>
        <end position="622"/>
    </location>
</feature>
<keyword evidence="1" id="KW-0547">Nucleotide-binding</keyword>
<keyword evidence="2" id="KW-0067">ATP-binding</keyword>
<sequence length="691" mass="76194">MATVDEEEAIRAAALANVVTGTPQVLVADGLTNTFDGARFQFEDLQLTVCRGQKLGLVGINGCGKSTLLKVLGKKESCDSGTIESPKATVVTYVEQDPEFPTGSTVKDAVYGADNPLMRAVRAYQLATEAIEGAGADPDALEKAMDRFEKATATMDRVGGWDVETYAQQVMSRLGVMSLEGSQVVNLSGGQRKRVALAAALVQKPDVLLLDEPTNHLDVEAIEWLEKLLAERSLTFVCVTHDRYFLENVCQEIIELDTAKLYRYPGSYERFLELKEERMNAEGAARDRARNKLRGELAWMRKQPKARQAKSKAREERFYELKTKAAAPAGASDKGLTLSSKTQRLGKTVVYLKGASLKFSAKILDNFAYEFDRGDRIGIVGGNGVGKTTFLNVLMGKQLLDTGEVVTGGTVRYGYYEQGGLVDMDDDVRVMELVEDTCAGAEVGEDEEPVPPQVQARRLLNLFQFPAARWNDRVGRLSGGEKRRLQLLKVLATNPNFLVLDEPTNDLDILSLQILEDFLLNDYKGCLVIVSHDRFFVDKVAKHLFLFEGDGVVRDFQGTFTEYLDYRQDFMKPGAGGVGGSKAAAVKLEAEEAAQNKGSSQAVDAPTPSTPAPRKKAKKMSNKQRFEFSNLEKDIESLGERGRELDALLAAEAENPSAGYDEIAAWMEEQARIEVETESKTERWLELADLE</sequence>
<dbReference type="FunFam" id="3.40.50.300:FF:000011">
    <property type="entry name" value="Putative ABC transporter ATP-binding component"/>
    <property type="match status" value="1"/>
</dbReference>
<protein>
    <submittedName>
        <fullName evidence="5">ABC transporter related</fullName>
    </submittedName>
</protein>
<dbReference type="Pfam" id="PF00005">
    <property type="entry name" value="ABC_tran"/>
    <property type="match status" value="2"/>
</dbReference>
<dbReference type="InterPro" id="IPR037118">
    <property type="entry name" value="Val-tRNA_synth_C_sf"/>
</dbReference>
<dbReference type="InterPro" id="IPR051309">
    <property type="entry name" value="ABCF_ATPase"/>
</dbReference>
<dbReference type="PROSITE" id="PS50893">
    <property type="entry name" value="ABC_TRANSPORTER_2"/>
    <property type="match status" value="2"/>
</dbReference>
<dbReference type="InterPro" id="IPR027417">
    <property type="entry name" value="P-loop_NTPase"/>
</dbReference>
<dbReference type="InterPro" id="IPR003593">
    <property type="entry name" value="AAA+_ATPase"/>
</dbReference>
<dbReference type="AlphaFoldDB" id="D7FZM8"/>
<dbReference type="SMART" id="SM00382">
    <property type="entry name" value="AAA"/>
    <property type="match status" value="2"/>
</dbReference>
<evidence type="ECO:0000256" key="2">
    <source>
        <dbReference type="ARBA" id="ARBA00022840"/>
    </source>
</evidence>
<dbReference type="InterPro" id="IPR003439">
    <property type="entry name" value="ABC_transporter-like_ATP-bd"/>
</dbReference>
<name>D7FZM8_ECTSI</name>
<dbReference type="Gene3D" id="1.10.287.380">
    <property type="entry name" value="Valyl-tRNA synthetase, C-terminal domain"/>
    <property type="match status" value="1"/>
</dbReference>
<dbReference type="PROSITE" id="PS00211">
    <property type="entry name" value="ABC_TRANSPORTER_1"/>
    <property type="match status" value="2"/>
</dbReference>
<dbReference type="STRING" id="2880.D7FZM8"/>
<dbReference type="PANTHER" id="PTHR42855:SF1">
    <property type="entry name" value="ABC TRANSPORTER DOMAIN-CONTAINING PROTEIN"/>
    <property type="match status" value="1"/>
</dbReference>
<reference evidence="5 6" key="1">
    <citation type="journal article" date="2010" name="Nature">
        <title>The Ectocarpus genome and the independent evolution of multicellularity in brown algae.</title>
        <authorList>
            <person name="Cock J.M."/>
            <person name="Sterck L."/>
            <person name="Rouze P."/>
            <person name="Scornet D."/>
            <person name="Allen A.E."/>
            <person name="Amoutzias G."/>
            <person name="Anthouard V."/>
            <person name="Artiguenave F."/>
            <person name="Aury J.M."/>
            <person name="Badger J.H."/>
            <person name="Beszteri B."/>
            <person name="Billiau K."/>
            <person name="Bonnet E."/>
            <person name="Bothwell J.H."/>
            <person name="Bowler C."/>
            <person name="Boyen C."/>
            <person name="Brownlee C."/>
            <person name="Carrano C.J."/>
            <person name="Charrier B."/>
            <person name="Cho G.Y."/>
            <person name="Coelho S.M."/>
            <person name="Collen J."/>
            <person name="Corre E."/>
            <person name="Da Silva C."/>
            <person name="Delage L."/>
            <person name="Delaroque N."/>
            <person name="Dittami S.M."/>
            <person name="Doulbeau S."/>
            <person name="Elias M."/>
            <person name="Farnham G."/>
            <person name="Gachon C.M."/>
            <person name="Gschloessl B."/>
            <person name="Heesch S."/>
            <person name="Jabbari K."/>
            <person name="Jubin C."/>
            <person name="Kawai H."/>
            <person name="Kimura K."/>
            <person name="Kloareg B."/>
            <person name="Kupper F.C."/>
            <person name="Lang D."/>
            <person name="Le Bail A."/>
            <person name="Leblanc C."/>
            <person name="Lerouge P."/>
            <person name="Lohr M."/>
            <person name="Lopez P.J."/>
            <person name="Martens C."/>
            <person name="Maumus F."/>
            <person name="Michel G."/>
            <person name="Miranda-Saavedra D."/>
            <person name="Morales J."/>
            <person name="Moreau H."/>
            <person name="Motomura T."/>
            <person name="Nagasato C."/>
            <person name="Napoli C.A."/>
            <person name="Nelson D.R."/>
            <person name="Nyvall-Collen P."/>
            <person name="Peters A.F."/>
            <person name="Pommier C."/>
            <person name="Potin P."/>
            <person name="Poulain J."/>
            <person name="Quesneville H."/>
            <person name="Read B."/>
            <person name="Rensing S.A."/>
            <person name="Ritter A."/>
            <person name="Rousvoal S."/>
            <person name="Samanta M."/>
            <person name="Samson G."/>
            <person name="Schroeder D.C."/>
            <person name="Segurens B."/>
            <person name="Strittmatter M."/>
            <person name="Tonon T."/>
            <person name="Tregear J.W."/>
            <person name="Valentin K."/>
            <person name="von Dassow P."/>
            <person name="Yamagishi T."/>
            <person name="Van de Peer Y."/>
            <person name="Wincker P."/>
        </authorList>
    </citation>
    <scope>NUCLEOTIDE SEQUENCE [LARGE SCALE GENOMIC DNA]</scope>
    <source>
        <strain evidence="6">Ec32 / CCAP1310/4</strain>
    </source>
</reference>
<gene>
    <name evidence="5" type="ORF">Esi_0379_0013</name>
</gene>
<evidence type="ECO:0000313" key="5">
    <source>
        <dbReference type="EMBL" id="CBJ32835.1"/>
    </source>
</evidence>
<dbReference type="Gene3D" id="3.40.50.300">
    <property type="entry name" value="P-loop containing nucleotide triphosphate hydrolases"/>
    <property type="match status" value="2"/>
</dbReference>
<dbReference type="eggNOG" id="KOG0927">
    <property type="taxonomic scope" value="Eukaryota"/>
</dbReference>
<proteinExistence type="predicted"/>
<dbReference type="InterPro" id="IPR032524">
    <property type="entry name" value="ABC_tran_C"/>
</dbReference>
<organism evidence="5 6">
    <name type="scientific">Ectocarpus siliculosus</name>
    <name type="common">Brown alga</name>
    <name type="synonym">Conferva siliculosa</name>
    <dbReference type="NCBI Taxonomy" id="2880"/>
    <lineage>
        <taxon>Eukaryota</taxon>
        <taxon>Sar</taxon>
        <taxon>Stramenopiles</taxon>
        <taxon>Ochrophyta</taxon>
        <taxon>PX clade</taxon>
        <taxon>Phaeophyceae</taxon>
        <taxon>Ectocarpales</taxon>
        <taxon>Ectocarpaceae</taxon>
        <taxon>Ectocarpus</taxon>
    </lineage>
</organism>
<dbReference type="PANTHER" id="PTHR42855">
    <property type="entry name" value="ABC TRANSPORTER ATP-BINDING SUBUNIT"/>
    <property type="match status" value="1"/>
</dbReference>
<feature type="region of interest" description="Disordered" evidence="3">
    <location>
        <begin position="594"/>
        <end position="623"/>
    </location>
</feature>
<accession>D7FZM8</accession>
<evidence type="ECO:0000256" key="3">
    <source>
        <dbReference type="SAM" id="MobiDB-lite"/>
    </source>
</evidence>
<dbReference type="Proteomes" id="UP000002630">
    <property type="component" value="Unassembled WGS sequence"/>
</dbReference>
<evidence type="ECO:0000313" key="6">
    <source>
        <dbReference type="Proteomes" id="UP000002630"/>
    </source>
</evidence>
<dbReference type="Pfam" id="PF12848">
    <property type="entry name" value="ABC_tran_Xtn"/>
    <property type="match status" value="1"/>
</dbReference>
<dbReference type="SUPFAM" id="SSF52540">
    <property type="entry name" value="P-loop containing nucleoside triphosphate hydrolases"/>
    <property type="match status" value="2"/>
</dbReference>
<evidence type="ECO:0000259" key="4">
    <source>
        <dbReference type="PROSITE" id="PS50893"/>
    </source>
</evidence>
<dbReference type="GO" id="GO:0003677">
    <property type="term" value="F:DNA binding"/>
    <property type="evidence" value="ECO:0007669"/>
    <property type="project" value="InterPro"/>
</dbReference>
<feature type="domain" description="ABC transporter" evidence="4">
    <location>
        <begin position="26"/>
        <end position="283"/>
    </location>
</feature>
<dbReference type="CDD" id="cd03221">
    <property type="entry name" value="ABCF_EF-3"/>
    <property type="match status" value="2"/>
</dbReference>
<dbReference type="OrthoDB" id="6500128at2759"/>
<dbReference type="GO" id="GO:0016887">
    <property type="term" value="F:ATP hydrolysis activity"/>
    <property type="evidence" value="ECO:0007669"/>
    <property type="project" value="InterPro"/>
</dbReference>
<dbReference type="InterPro" id="IPR017871">
    <property type="entry name" value="ABC_transporter-like_CS"/>
</dbReference>
<dbReference type="InParanoid" id="D7FZM8"/>
<dbReference type="Pfam" id="PF16326">
    <property type="entry name" value="ABC_tran_CTD"/>
    <property type="match status" value="1"/>
</dbReference>
<evidence type="ECO:0000256" key="1">
    <source>
        <dbReference type="ARBA" id="ARBA00022741"/>
    </source>
</evidence>
<dbReference type="InterPro" id="IPR032781">
    <property type="entry name" value="ABC_tran_Xtn"/>
</dbReference>
<dbReference type="EMBL" id="FN649760">
    <property type="protein sequence ID" value="CBJ32835.1"/>
    <property type="molecule type" value="Genomic_DNA"/>
</dbReference>
<dbReference type="GO" id="GO:0005524">
    <property type="term" value="F:ATP binding"/>
    <property type="evidence" value="ECO:0007669"/>
    <property type="project" value="UniProtKB-KW"/>
</dbReference>
<keyword evidence="6" id="KW-1185">Reference proteome</keyword>
<feature type="domain" description="ABC transporter" evidence="4">
    <location>
        <begin position="340"/>
        <end position="582"/>
    </location>
</feature>